<evidence type="ECO:0000313" key="2">
    <source>
        <dbReference type="RefSeq" id="XP_073805109.1"/>
    </source>
</evidence>
<sequence>MEHLSSLSFVLFTSAKRVTLREENMMVENISKIFQVSTQSLYLTDDTNVALFPRSDGYFSLLDLRDKAHYEVHGCPIANDNAAASAPAPSTSSQFRFARPCTPASPSLPPRAQCPKYFSKTVSLGEFQNSKLDTSKMVVIKFTEQEATVPILMAKVKDAMGTNDTVILTDHNAVEILDFFLGTRGSFYWKQNSRKIVAVLEADF</sequence>
<keyword evidence="1" id="KW-1185">Reference proteome</keyword>
<dbReference type="Proteomes" id="UP000000437">
    <property type="component" value="Chromosome 4"/>
</dbReference>
<accession>A0AC58JF52</accession>
<organism evidence="1 2">
    <name type="scientific">Danio rerio</name>
    <name type="common">Zebrafish</name>
    <name type="synonym">Brachydanio rerio</name>
    <dbReference type="NCBI Taxonomy" id="7955"/>
    <lineage>
        <taxon>Eukaryota</taxon>
        <taxon>Metazoa</taxon>
        <taxon>Chordata</taxon>
        <taxon>Craniata</taxon>
        <taxon>Vertebrata</taxon>
        <taxon>Euteleostomi</taxon>
        <taxon>Actinopterygii</taxon>
        <taxon>Neopterygii</taxon>
        <taxon>Teleostei</taxon>
        <taxon>Ostariophysi</taxon>
        <taxon>Cypriniformes</taxon>
        <taxon>Danionidae</taxon>
        <taxon>Danioninae</taxon>
        <taxon>Danio</taxon>
    </lineage>
</organism>
<dbReference type="RefSeq" id="XP_073805109.1">
    <property type="nucleotide sequence ID" value="XM_073949008.1"/>
</dbReference>
<proteinExistence type="predicted"/>
<name>A0AC58JF52_DANRE</name>
<reference evidence="2" key="1">
    <citation type="submission" date="2025-08" db="UniProtKB">
        <authorList>
            <consortium name="RefSeq"/>
        </authorList>
    </citation>
    <scope>IDENTIFICATION</scope>
    <source>
        <strain evidence="2">Tuebingen</strain>
        <tissue evidence="2">Fibroblasts and whole tissue</tissue>
    </source>
</reference>
<evidence type="ECO:0000313" key="1">
    <source>
        <dbReference type="Proteomes" id="UP000000437"/>
    </source>
</evidence>
<gene>
    <name evidence="2" type="primary">LOC141381855</name>
</gene>
<protein>
    <submittedName>
        <fullName evidence="2">Uncharacterized protein isoform X1</fullName>
    </submittedName>
</protein>